<dbReference type="Proteomes" id="UP000014073">
    <property type="component" value="Unassembled WGS sequence"/>
</dbReference>
<comment type="caution">
    <text evidence="1">The sequence shown here is derived from an EMBL/GenBank/DDBJ whole genome shotgun (WGS) entry which is preliminary data.</text>
</comment>
<organism evidence="1 2">
    <name type="scientific">Phocaeicola coprophilus DSM 18228 = JCM 13818</name>
    <dbReference type="NCBI Taxonomy" id="547042"/>
    <lineage>
        <taxon>Bacteria</taxon>
        <taxon>Pseudomonadati</taxon>
        <taxon>Bacteroidota</taxon>
        <taxon>Bacteroidia</taxon>
        <taxon>Bacteroidales</taxon>
        <taxon>Bacteroidaceae</taxon>
        <taxon>Phocaeicola</taxon>
    </lineage>
</organism>
<dbReference type="AlphaFoldDB" id="S0FA93"/>
<proteinExistence type="predicted"/>
<evidence type="ECO:0000313" key="2">
    <source>
        <dbReference type="Proteomes" id="UP000014073"/>
    </source>
</evidence>
<name>S0FA93_9BACT</name>
<dbReference type="EMBL" id="ACBW01000078">
    <property type="protein sequence ID" value="EEF75466.1"/>
    <property type="molecule type" value="Genomic_DNA"/>
</dbReference>
<keyword evidence="2" id="KW-1185">Reference proteome</keyword>
<reference evidence="1 2" key="1">
    <citation type="submission" date="2008-12" db="EMBL/GenBank/DDBJ databases">
        <authorList>
            <person name="Fulton L."/>
            <person name="Clifton S."/>
            <person name="Fulton B."/>
            <person name="Xu J."/>
            <person name="Minx P."/>
            <person name="Pepin K.H."/>
            <person name="Johnson M."/>
            <person name="Bhonagiri V."/>
            <person name="Nash W.E."/>
            <person name="Mardis E.R."/>
            <person name="Wilson R.K."/>
        </authorList>
    </citation>
    <scope>NUCLEOTIDE SEQUENCE [LARGE SCALE GENOMIC DNA]</scope>
    <source>
        <strain evidence="1 2">DSM 18228</strain>
    </source>
</reference>
<dbReference type="STRING" id="547042.BACCOPRO_00955"/>
<dbReference type="HOGENOM" id="CLU_3304591_0_0_10"/>
<gene>
    <name evidence="1" type="ORF">BACCOPRO_00955</name>
</gene>
<protein>
    <submittedName>
        <fullName evidence="1">Uncharacterized protein</fullName>
    </submittedName>
</protein>
<accession>S0FA93</accession>
<sequence>MVRKMLTDSCCSQPEVTACSVLFDLFVSSRYLCLLKMSK</sequence>
<evidence type="ECO:0000313" key="1">
    <source>
        <dbReference type="EMBL" id="EEF75466.1"/>
    </source>
</evidence>